<dbReference type="OrthoDB" id="678846at2"/>
<evidence type="ECO:0000313" key="2">
    <source>
        <dbReference type="Proteomes" id="UP000199673"/>
    </source>
</evidence>
<dbReference type="Pfam" id="PF19514">
    <property type="entry name" value="MobC_2"/>
    <property type="match status" value="1"/>
</dbReference>
<gene>
    <name evidence="1" type="ORF">SAMN04489724_0240</name>
</gene>
<accession>A0A1I7E824</accession>
<evidence type="ECO:0000313" key="1">
    <source>
        <dbReference type="EMBL" id="SFU20116.1"/>
    </source>
</evidence>
<dbReference type="InterPro" id="IPR045788">
    <property type="entry name" value="MobC_2"/>
</dbReference>
<name>A0A1I7E824_9BACT</name>
<reference evidence="2" key="1">
    <citation type="submission" date="2016-10" db="EMBL/GenBank/DDBJ databases">
        <authorList>
            <person name="Varghese N."/>
            <person name="Submissions S."/>
        </authorList>
    </citation>
    <scope>NUCLEOTIDE SEQUENCE [LARGE SCALE GENOMIC DNA]</scope>
    <source>
        <strain evidence="2">DSM 23445</strain>
    </source>
</reference>
<keyword evidence="2" id="KW-1185">Reference proteome</keyword>
<organism evidence="1 2">
    <name type="scientific">Algoriphagus locisalis</name>
    <dbReference type="NCBI Taxonomy" id="305507"/>
    <lineage>
        <taxon>Bacteria</taxon>
        <taxon>Pseudomonadati</taxon>
        <taxon>Bacteroidota</taxon>
        <taxon>Cytophagia</taxon>
        <taxon>Cytophagales</taxon>
        <taxon>Cyclobacteriaceae</taxon>
        <taxon>Algoriphagus</taxon>
    </lineage>
</organism>
<dbReference type="RefSeq" id="WP_091698349.1">
    <property type="nucleotide sequence ID" value="NZ_FPBF01000012.1"/>
</dbReference>
<dbReference type="Proteomes" id="UP000199673">
    <property type="component" value="Unassembled WGS sequence"/>
</dbReference>
<dbReference type="EMBL" id="FPBF01000012">
    <property type="protein sequence ID" value="SFU20116.1"/>
    <property type="molecule type" value="Genomic_DNA"/>
</dbReference>
<protein>
    <submittedName>
        <fullName evidence="1">Mobilisation protein (MobC)</fullName>
    </submittedName>
</protein>
<proteinExistence type="predicted"/>
<dbReference type="AlphaFoldDB" id="A0A1I7E824"/>
<dbReference type="STRING" id="305507.SAMN04489724_0240"/>
<sequence length="128" mass="15256">MKKRTVNYPIRKSIRFTPTELEKLEILLKRSAYCQTISELVRDMLFKRKLTVNTRNESVENTLVELGLLRNELNKIGVNINQITHYFHMQADPKERQFFVNEMLPHFERTKVKLEALHRLIEGLKMLS</sequence>